<dbReference type="Gene3D" id="3.40.50.850">
    <property type="entry name" value="Isochorismatase-like"/>
    <property type="match status" value="1"/>
</dbReference>
<evidence type="ECO:0000313" key="3">
    <source>
        <dbReference type="Proteomes" id="UP001157946"/>
    </source>
</evidence>
<proteinExistence type="predicted"/>
<accession>A0AA45WLS0</accession>
<evidence type="ECO:0000313" key="2">
    <source>
        <dbReference type="EMBL" id="SMP12232.1"/>
    </source>
</evidence>
<dbReference type="EMBL" id="FXTU01000002">
    <property type="protein sequence ID" value="SMP12232.1"/>
    <property type="molecule type" value="Genomic_DNA"/>
</dbReference>
<dbReference type="CDD" id="cd00431">
    <property type="entry name" value="cysteine_hydrolases"/>
    <property type="match status" value="1"/>
</dbReference>
<organism evidence="2 3">
    <name type="scientific">Laceyella tengchongensis</name>
    <dbReference type="NCBI Taxonomy" id="574699"/>
    <lineage>
        <taxon>Bacteria</taxon>
        <taxon>Bacillati</taxon>
        <taxon>Bacillota</taxon>
        <taxon>Bacilli</taxon>
        <taxon>Bacillales</taxon>
        <taxon>Thermoactinomycetaceae</taxon>
        <taxon>Laceyella</taxon>
    </lineage>
</organism>
<dbReference type="PANTHER" id="PTHR47297:SF2">
    <property type="entry name" value="OS02G0606800 PROTEIN"/>
    <property type="match status" value="1"/>
</dbReference>
<dbReference type="RefSeq" id="WP_284724057.1">
    <property type="nucleotide sequence ID" value="NZ_FXTU01000002.1"/>
</dbReference>
<comment type="caution">
    <text evidence="2">The sequence shown here is derived from an EMBL/GenBank/DDBJ whole genome shotgun (WGS) entry which is preliminary data.</text>
</comment>
<feature type="domain" description="Isochorismatase-like" evidence="1">
    <location>
        <begin position="38"/>
        <end position="178"/>
    </location>
</feature>
<sequence length="243" mass="26812">MQHHVEAIGHMERVVAEAPVWSITQIKDQLGAWERVYLVFVDVLKGFCDVGPLASPRVREMVKPVSELAQTLIAQGLPTENIIFLNDDHPADAIEFTAFAPHCVQGTVEAEVVDELKPVFDAPGVQLFRKNATNGLFGVNREGVRFCDWLDQVFAAGPSSFIVVGDCTDLCIYQNAMGIRLLANQVNAQTQVIVPVSHVRTYDLPVETAEQIGAMAHHADLMNTVFLYHMQLNGIKLISGFTD</sequence>
<dbReference type="InterPro" id="IPR036380">
    <property type="entry name" value="Isochorismatase-like_sf"/>
</dbReference>
<dbReference type="Proteomes" id="UP001157946">
    <property type="component" value="Unassembled WGS sequence"/>
</dbReference>
<gene>
    <name evidence="2" type="ORF">SAMN06265361_102333</name>
</gene>
<dbReference type="InterPro" id="IPR000868">
    <property type="entry name" value="Isochorismatase-like_dom"/>
</dbReference>
<dbReference type="SUPFAM" id="SSF52499">
    <property type="entry name" value="Isochorismatase-like hydrolases"/>
    <property type="match status" value="1"/>
</dbReference>
<name>A0AA45WLS0_9BACL</name>
<protein>
    <submittedName>
        <fullName evidence="2">Nicotinamidase-related amidase</fullName>
    </submittedName>
</protein>
<keyword evidence="3" id="KW-1185">Reference proteome</keyword>
<dbReference type="AlphaFoldDB" id="A0AA45WLS0"/>
<dbReference type="PANTHER" id="PTHR47297">
    <property type="match status" value="1"/>
</dbReference>
<evidence type="ECO:0000259" key="1">
    <source>
        <dbReference type="Pfam" id="PF00857"/>
    </source>
</evidence>
<dbReference type="Pfam" id="PF00857">
    <property type="entry name" value="Isochorismatase"/>
    <property type="match status" value="1"/>
</dbReference>
<dbReference type="GO" id="GO:0008936">
    <property type="term" value="F:nicotinamidase activity"/>
    <property type="evidence" value="ECO:0007669"/>
    <property type="project" value="InterPro"/>
</dbReference>
<dbReference type="GO" id="GO:0019365">
    <property type="term" value="P:pyridine nucleotide salvage"/>
    <property type="evidence" value="ECO:0007669"/>
    <property type="project" value="InterPro"/>
</dbReference>
<dbReference type="InterPro" id="IPR044717">
    <property type="entry name" value="NIC1"/>
</dbReference>
<reference evidence="2" key="1">
    <citation type="submission" date="2017-05" db="EMBL/GenBank/DDBJ databases">
        <authorList>
            <person name="Varghese N."/>
            <person name="Submissions S."/>
        </authorList>
    </citation>
    <scope>NUCLEOTIDE SEQUENCE</scope>
    <source>
        <strain evidence="2">DSM 45262</strain>
    </source>
</reference>